<dbReference type="Proteomes" id="UP001165960">
    <property type="component" value="Unassembled WGS sequence"/>
</dbReference>
<name>A0ACC2TRP7_9FUNG</name>
<reference evidence="1" key="1">
    <citation type="submission" date="2022-04" db="EMBL/GenBank/DDBJ databases">
        <title>Genome of the entomopathogenic fungus Entomophthora muscae.</title>
        <authorList>
            <person name="Elya C."/>
            <person name="Lovett B.R."/>
            <person name="Lee E."/>
            <person name="Macias A.M."/>
            <person name="Hajek A.E."/>
            <person name="De Bivort B.L."/>
            <person name="Kasson M.T."/>
            <person name="De Fine Licht H.H."/>
            <person name="Stajich J.E."/>
        </authorList>
    </citation>
    <scope>NUCLEOTIDE SEQUENCE</scope>
    <source>
        <strain evidence="1">Berkeley</strain>
    </source>
</reference>
<keyword evidence="2" id="KW-1185">Reference proteome</keyword>
<accession>A0ACC2TRP7</accession>
<dbReference type="EMBL" id="QTSX02002215">
    <property type="protein sequence ID" value="KAJ9077187.1"/>
    <property type="molecule type" value="Genomic_DNA"/>
</dbReference>
<sequence>MATPYQETFLSIPDENIQEVYVVYQDQLVLTSVYNWLYLGQHNISTTPPQSDLSQHMLNLQLESFTGVMEGANIANFVAIKLPDSPANISYNTQGVLDELPLDVSNNMD</sequence>
<gene>
    <name evidence="1" type="ORF">DSO57_1019182</name>
</gene>
<protein>
    <submittedName>
        <fullName evidence="1">Uncharacterized protein</fullName>
    </submittedName>
</protein>
<proteinExistence type="predicted"/>
<evidence type="ECO:0000313" key="1">
    <source>
        <dbReference type="EMBL" id="KAJ9077187.1"/>
    </source>
</evidence>
<organism evidence="1 2">
    <name type="scientific">Entomophthora muscae</name>
    <dbReference type="NCBI Taxonomy" id="34485"/>
    <lineage>
        <taxon>Eukaryota</taxon>
        <taxon>Fungi</taxon>
        <taxon>Fungi incertae sedis</taxon>
        <taxon>Zoopagomycota</taxon>
        <taxon>Entomophthoromycotina</taxon>
        <taxon>Entomophthoromycetes</taxon>
        <taxon>Entomophthorales</taxon>
        <taxon>Entomophthoraceae</taxon>
        <taxon>Entomophthora</taxon>
    </lineage>
</organism>
<comment type="caution">
    <text evidence="1">The sequence shown here is derived from an EMBL/GenBank/DDBJ whole genome shotgun (WGS) entry which is preliminary data.</text>
</comment>
<evidence type="ECO:0000313" key="2">
    <source>
        <dbReference type="Proteomes" id="UP001165960"/>
    </source>
</evidence>